<evidence type="ECO:0000313" key="1">
    <source>
        <dbReference type="EMBL" id="QBK86861.1"/>
    </source>
</evidence>
<reference evidence="1" key="1">
    <citation type="journal article" date="2019" name="MBio">
        <title>Virus Genomes from Deep Sea Sediments Expand the Ocean Megavirome and Support Independent Origins of Viral Gigantism.</title>
        <authorList>
            <person name="Backstrom D."/>
            <person name="Yutin N."/>
            <person name="Jorgensen S.L."/>
            <person name="Dharamshi J."/>
            <person name="Homa F."/>
            <person name="Zaremba-Niedwiedzka K."/>
            <person name="Spang A."/>
            <person name="Wolf Y.I."/>
            <person name="Koonin E.V."/>
            <person name="Ettema T.J."/>
        </authorList>
    </citation>
    <scope>NUCLEOTIDE SEQUENCE</scope>
</reference>
<organism evidence="1">
    <name type="scientific">Marseillevirus LCMAC103</name>
    <dbReference type="NCBI Taxonomy" id="2506604"/>
    <lineage>
        <taxon>Viruses</taxon>
        <taxon>Varidnaviria</taxon>
        <taxon>Bamfordvirae</taxon>
        <taxon>Nucleocytoviricota</taxon>
        <taxon>Megaviricetes</taxon>
        <taxon>Pimascovirales</taxon>
        <taxon>Pimascovirales incertae sedis</taxon>
        <taxon>Marseilleviridae</taxon>
    </lineage>
</organism>
<dbReference type="EMBL" id="MK500337">
    <property type="protein sequence ID" value="QBK86861.1"/>
    <property type="molecule type" value="Genomic_DNA"/>
</dbReference>
<gene>
    <name evidence="1" type="ORF">LCMAC103_01990</name>
</gene>
<name>A0A481YVD4_9VIRU</name>
<sequence>MAAGCKAVPFEVHDPGVAELFSEGVAVLLLTVVDEPGVDEHGDGKDGVDHPEGTPIGMLIDKHDYESHLYRHKYTPLLYLAPLHWRVAYLYACLNFELRGRRDCTHVFWWRRVRSTVWHKWFTVHPYLDAIYDPDLDPVYLPTGGYDERAREK</sequence>
<protein>
    <submittedName>
        <fullName evidence="1">Uncharacterized protein</fullName>
    </submittedName>
</protein>
<accession>A0A481YVD4</accession>
<proteinExistence type="predicted"/>